<protein>
    <submittedName>
        <fullName evidence="2">Uncharacterized protein</fullName>
    </submittedName>
</protein>
<dbReference type="EMBL" id="MFLA01000001">
    <property type="protein sequence ID" value="OGG60766.1"/>
    <property type="molecule type" value="Genomic_DNA"/>
</dbReference>
<evidence type="ECO:0000313" key="3">
    <source>
        <dbReference type="Proteomes" id="UP000176377"/>
    </source>
</evidence>
<proteinExistence type="predicted"/>
<organism evidence="2 3">
    <name type="scientific">Candidatus Kaiserbacteria bacterium RIFCSPHIGHO2_01_FULL_56_24</name>
    <dbReference type="NCBI Taxonomy" id="1798487"/>
    <lineage>
        <taxon>Bacteria</taxon>
        <taxon>Candidatus Kaiseribacteriota</taxon>
    </lineage>
</organism>
<gene>
    <name evidence="2" type="ORF">A2765_01475</name>
</gene>
<dbReference type="AlphaFoldDB" id="A0A1F6DHA8"/>
<accession>A0A1F6DHA8</accession>
<evidence type="ECO:0000256" key="1">
    <source>
        <dbReference type="SAM" id="Phobius"/>
    </source>
</evidence>
<reference evidence="2 3" key="1">
    <citation type="journal article" date="2016" name="Nat. Commun.">
        <title>Thousands of microbial genomes shed light on interconnected biogeochemical processes in an aquifer system.</title>
        <authorList>
            <person name="Anantharaman K."/>
            <person name="Brown C.T."/>
            <person name="Hug L.A."/>
            <person name="Sharon I."/>
            <person name="Castelle C.J."/>
            <person name="Probst A.J."/>
            <person name="Thomas B.C."/>
            <person name="Singh A."/>
            <person name="Wilkins M.J."/>
            <person name="Karaoz U."/>
            <person name="Brodie E.L."/>
            <person name="Williams K.H."/>
            <person name="Hubbard S.S."/>
            <person name="Banfield J.F."/>
        </authorList>
    </citation>
    <scope>NUCLEOTIDE SEQUENCE [LARGE SCALE GENOMIC DNA]</scope>
</reference>
<keyword evidence="1" id="KW-1133">Transmembrane helix</keyword>
<evidence type="ECO:0000313" key="2">
    <source>
        <dbReference type="EMBL" id="OGG60766.1"/>
    </source>
</evidence>
<comment type="caution">
    <text evidence="2">The sequence shown here is derived from an EMBL/GenBank/DDBJ whole genome shotgun (WGS) entry which is preliminary data.</text>
</comment>
<name>A0A1F6DHA8_9BACT</name>
<keyword evidence="1" id="KW-0812">Transmembrane</keyword>
<feature type="transmembrane region" description="Helical" evidence="1">
    <location>
        <begin position="9"/>
        <end position="30"/>
    </location>
</feature>
<sequence length="139" mass="14745">MPTFTENRVLWIALLVILALIIFSGGYLAYLQKSGIPQPVAQDTSPDTGAVVLSGTYVCLPHTDGSKTKECTPGIKTDAGEYYALDMAKIIAGGTSAKLANNTKIIAGGTIVPIEEISTDQWKAYPVKGIMAVEEVAKQ</sequence>
<dbReference type="Proteomes" id="UP000176377">
    <property type="component" value="Unassembled WGS sequence"/>
</dbReference>
<keyword evidence="1" id="KW-0472">Membrane</keyword>